<sequence>MSATLNSDKFSDFFGDCPVFTVPGRMYPVDLLYARKTKMASLKSQLITKSVEAVVQIHKTQPPGDILVFLTGQQEIETTCRLIREECDALGNLAREIEYYPQVKDISLHPIYSALDTPDQKDAFRPARRNTRKVVVATNIAQTSVTIPGIRYVVDSGFVKEKMFDASTGVDALLVVPISKAAATQRAGRSGRTAPGKVFRLYSRDAFEEMAEDTTPEIQRSSLISTVLALKRMGINDILNFEFIDPPDRDLLITAMKQLYYIDALDETGNLTPLGKTISTLPLPPFLSRALLAACETYNCSTELLTLCAILSSEEIMHHPRQDHKRALAEAAHAKFGHGSGDHVSLIRMYNAWIRSGESEEWCRTRFMKGRSLRAVKNVRGQLEDAVRGLGYVPVSCRRMRKKGSEEKERRRRVEEERRRDEREMVYGHDDGYGFEEDELDDFDAHAILKSLHFYHYLAASGNSTAGTSVQTGNSGALLSLHIQPSSCLAGPSSNATGINDAISANIEWVVYHDVQFVNRANMRIVSRIDFSWVEKGISRVGQCDVRKLVGLPPEVVEVTSDNVKVGKRKRSVDETKEIKDEERVVDAVVDVEAVKMKEQKEREDKAEAARQRYLSRHNKRK</sequence>
<keyword evidence="10" id="KW-1185">Reference proteome</keyword>
<dbReference type="EC" id="3.6.4.13" evidence="1"/>
<dbReference type="PANTHER" id="PTHR18934">
    <property type="entry name" value="ATP-DEPENDENT RNA HELICASE"/>
    <property type="match status" value="1"/>
</dbReference>
<proteinExistence type="predicted"/>
<dbReference type="PANTHER" id="PTHR18934:SF85">
    <property type="entry name" value="ATP-DEPENDENT RNA HELICASE DHX8"/>
    <property type="match status" value="1"/>
</dbReference>
<feature type="region of interest" description="Disordered" evidence="7">
    <location>
        <begin position="401"/>
        <end position="421"/>
    </location>
</feature>
<dbReference type="GO" id="GO:0003724">
    <property type="term" value="F:RNA helicase activity"/>
    <property type="evidence" value="ECO:0007669"/>
    <property type="project" value="UniProtKB-EC"/>
</dbReference>
<dbReference type="GO" id="GO:0071013">
    <property type="term" value="C:catalytic step 2 spliceosome"/>
    <property type="evidence" value="ECO:0007669"/>
    <property type="project" value="TreeGrafter"/>
</dbReference>
<dbReference type="SUPFAM" id="SSF52540">
    <property type="entry name" value="P-loop containing nucleoside triphosphate hydrolases"/>
    <property type="match status" value="1"/>
</dbReference>
<dbReference type="GO" id="GO:0005524">
    <property type="term" value="F:ATP binding"/>
    <property type="evidence" value="ECO:0007669"/>
    <property type="project" value="UniProtKB-KW"/>
</dbReference>
<dbReference type="SMART" id="SM00847">
    <property type="entry name" value="HA2"/>
    <property type="match status" value="1"/>
</dbReference>
<organism evidence="9 10">
    <name type="scientific">Rhizoclosmatium globosum</name>
    <dbReference type="NCBI Taxonomy" id="329046"/>
    <lineage>
        <taxon>Eukaryota</taxon>
        <taxon>Fungi</taxon>
        <taxon>Fungi incertae sedis</taxon>
        <taxon>Chytridiomycota</taxon>
        <taxon>Chytridiomycota incertae sedis</taxon>
        <taxon>Chytridiomycetes</taxon>
        <taxon>Chytridiales</taxon>
        <taxon>Chytriomycetaceae</taxon>
        <taxon>Rhizoclosmatium</taxon>
    </lineage>
</organism>
<dbReference type="Proteomes" id="UP000193642">
    <property type="component" value="Unassembled WGS sequence"/>
</dbReference>
<evidence type="ECO:0000256" key="4">
    <source>
        <dbReference type="ARBA" id="ARBA00022806"/>
    </source>
</evidence>
<evidence type="ECO:0000313" key="10">
    <source>
        <dbReference type="Proteomes" id="UP000193642"/>
    </source>
</evidence>
<dbReference type="InterPro" id="IPR048333">
    <property type="entry name" value="HA2_WH"/>
</dbReference>
<keyword evidence="2" id="KW-0547">Nucleotide-binding</keyword>
<dbReference type="PROSITE" id="PS51194">
    <property type="entry name" value="HELICASE_CTER"/>
    <property type="match status" value="1"/>
</dbReference>
<protein>
    <recommendedName>
        <fullName evidence="1">RNA helicase</fullName>
        <ecNumber evidence="1">3.6.4.13</ecNumber>
    </recommendedName>
</protein>
<dbReference type="FunFam" id="3.40.50.300:FF:000145">
    <property type="entry name" value="probable ATP-dependent RNA helicase DHX40"/>
    <property type="match status" value="1"/>
</dbReference>
<keyword evidence="5" id="KW-0067">ATP-binding</keyword>
<dbReference type="InterPro" id="IPR027417">
    <property type="entry name" value="P-loop_NTPase"/>
</dbReference>
<accession>A0A1Y2CF32</accession>
<comment type="caution">
    <text evidence="9">The sequence shown here is derived from an EMBL/GenBank/DDBJ whole genome shotgun (WGS) entry which is preliminary data.</text>
</comment>
<evidence type="ECO:0000256" key="2">
    <source>
        <dbReference type="ARBA" id="ARBA00022741"/>
    </source>
</evidence>
<dbReference type="AlphaFoldDB" id="A0A1Y2CF32"/>
<dbReference type="EMBL" id="MCGO01000019">
    <property type="protein sequence ID" value="ORY45661.1"/>
    <property type="molecule type" value="Genomic_DNA"/>
</dbReference>
<evidence type="ECO:0000256" key="1">
    <source>
        <dbReference type="ARBA" id="ARBA00012552"/>
    </source>
</evidence>
<dbReference type="Gene3D" id="1.20.120.1080">
    <property type="match status" value="1"/>
</dbReference>
<evidence type="ECO:0000256" key="5">
    <source>
        <dbReference type="ARBA" id="ARBA00022840"/>
    </source>
</evidence>
<feature type="domain" description="Helicase C-terminal" evidence="8">
    <location>
        <begin position="50"/>
        <end position="234"/>
    </location>
</feature>
<feature type="region of interest" description="Disordered" evidence="7">
    <location>
        <begin position="599"/>
        <end position="622"/>
    </location>
</feature>
<dbReference type="CDD" id="cd18791">
    <property type="entry name" value="SF2_C_RHA"/>
    <property type="match status" value="1"/>
</dbReference>
<feature type="compositionally biased region" description="Basic and acidic residues" evidence="7">
    <location>
        <begin position="403"/>
        <end position="421"/>
    </location>
</feature>
<dbReference type="GO" id="GO:0003723">
    <property type="term" value="F:RNA binding"/>
    <property type="evidence" value="ECO:0007669"/>
    <property type="project" value="TreeGrafter"/>
</dbReference>
<keyword evidence="4" id="KW-0347">Helicase</keyword>
<evidence type="ECO:0000256" key="7">
    <source>
        <dbReference type="SAM" id="MobiDB-lite"/>
    </source>
</evidence>
<dbReference type="Pfam" id="PF00271">
    <property type="entry name" value="Helicase_C"/>
    <property type="match status" value="1"/>
</dbReference>
<name>A0A1Y2CF32_9FUNG</name>
<dbReference type="SMART" id="SM00490">
    <property type="entry name" value="HELICc"/>
    <property type="match status" value="1"/>
</dbReference>
<reference evidence="9 10" key="1">
    <citation type="submission" date="2016-07" db="EMBL/GenBank/DDBJ databases">
        <title>Pervasive Adenine N6-methylation of Active Genes in Fungi.</title>
        <authorList>
            <consortium name="DOE Joint Genome Institute"/>
            <person name="Mondo S.J."/>
            <person name="Dannebaum R.O."/>
            <person name="Kuo R.C."/>
            <person name="Labutti K."/>
            <person name="Haridas S."/>
            <person name="Kuo A."/>
            <person name="Salamov A."/>
            <person name="Ahrendt S.R."/>
            <person name="Lipzen A."/>
            <person name="Sullivan W."/>
            <person name="Andreopoulos W.B."/>
            <person name="Clum A."/>
            <person name="Lindquist E."/>
            <person name="Daum C."/>
            <person name="Ramamoorthy G.K."/>
            <person name="Gryganskyi A."/>
            <person name="Culley D."/>
            <person name="Magnuson J.K."/>
            <person name="James T.Y."/>
            <person name="O'Malley M.A."/>
            <person name="Stajich J.E."/>
            <person name="Spatafora J.W."/>
            <person name="Visel A."/>
            <person name="Grigoriev I.V."/>
        </authorList>
    </citation>
    <scope>NUCLEOTIDE SEQUENCE [LARGE SCALE GENOMIC DNA]</scope>
    <source>
        <strain evidence="9 10">JEL800</strain>
    </source>
</reference>
<dbReference type="InterPro" id="IPR007502">
    <property type="entry name" value="Helicase-assoc_dom"/>
</dbReference>
<dbReference type="STRING" id="329046.A0A1Y2CF32"/>
<evidence type="ECO:0000259" key="8">
    <source>
        <dbReference type="PROSITE" id="PS51194"/>
    </source>
</evidence>
<gene>
    <name evidence="9" type="ORF">BCR33DRAFT_716308</name>
</gene>
<keyword evidence="3 9" id="KW-0378">Hydrolase</keyword>
<dbReference type="OrthoDB" id="10253254at2759"/>
<feature type="compositionally biased region" description="Basic and acidic residues" evidence="7">
    <location>
        <begin position="599"/>
        <end position="611"/>
    </location>
</feature>
<dbReference type="Pfam" id="PF04408">
    <property type="entry name" value="WHD_HA2"/>
    <property type="match status" value="1"/>
</dbReference>
<dbReference type="GO" id="GO:0016787">
    <property type="term" value="F:hydrolase activity"/>
    <property type="evidence" value="ECO:0007669"/>
    <property type="project" value="UniProtKB-KW"/>
</dbReference>
<dbReference type="GO" id="GO:0000390">
    <property type="term" value="P:spliceosomal complex disassembly"/>
    <property type="evidence" value="ECO:0007669"/>
    <property type="project" value="TreeGrafter"/>
</dbReference>
<dbReference type="Pfam" id="PF21010">
    <property type="entry name" value="HA2_C"/>
    <property type="match status" value="1"/>
</dbReference>
<evidence type="ECO:0000256" key="3">
    <source>
        <dbReference type="ARBA" id="ARBA00022801"/>
    </source>
</evidence>
<dbReference type="Gene3D" id="3.40.50.300">
    <property type="entry name" value="P-loop containing nucleotide triphosphate hydrolases"/>
    <property type="match status" value="1"/>
</dbReference>
<comment type="catalytic activity">
    <reaction evidence="6">
        <text>ATP + H2O = ADP + phosphate + H(+)</text>
        <dbReference type="Rhea" id="RHEA:13065"/>
        <dbReference type="ChEBI" id="CHEBI:15377"/>
        <dbReference type="ChEBI" id="CHEBI:15378"/>
        <dbReference type="ChEBI" id="CHEBI:30616"/>
        <dbReference type="ChEBI" id="CHEBI:43474"/>
        <dbReference type="ChEBI" id="CHEBI:456216"/>
        <dbReference type="EC" id="3.6.4.13"/>
    </reaction>
</comment>
<evidence type="ECO:0000313" key="9">
    <source>
        <dbReference type="EMBL" id="ORY45661.1"/>
    </source>
</evidence>
<dbReference type="InterPro" id="IPR001650">
    <property type="entry name" value="Helicase_C-like"/>
</dbReference>
<evidence type="ECO:0000256" key="6">
    <source>
        <dbReference type="ARBA" id="ARBA00047984"/>
    </source>
</evidence>